<proteinExistence type="predicted"/>
<keyword evidence="2" id="KW-1185">Reference proteome</keyword>
<organism evidence="1 2">
    <name type="scientific">Paenibacillus pectinilyticus</name>
    <dbReference type="NCBI Taxonomy" id="512399"/>
    <lineage>
        <taxon>Bacteria</taxon>
        <taxon>Bacillati</taxon>
        <taxon>Bacillota</taxon>
        <taxon>Bacilli</taxon>
        <taxon>Bacillales</taxon>
        <taxon>Paenibacillaceae</taxon>
        <taxon>Paenibacillus</taxon>
    </lineage>
</organism>
<dbReference type="OrthoDB" id="5184142at2"/>
<dbReference type="AlphaFoldDB" id="A0A1C1A226"/>
<comment type="caution">
    <text evidence="1">The sequence shown here is derived from an EMBL/GenBank/DDBJ whole genome shotgun (WGS) entry which is preliminary data.</text>
</comment>
<evidence type="ECO:0000313" key="2">
    <source>
        <dbReference type="Proteomes" id="UP000093309"/>
    </source>
</evidence>
<name>A0A1C1A226_9BACL</name>
<dbReference type="Proteomes" id="UP000093309">
    <property type="component" value="Unassembled WGS sequence"/>
</dbReference>
<accession>A0A1C1A226</accession>
<sequence length="187" mass="21275">MHMDMKDDANEVANNLENAYHSINQTEDMRVRKTIMGLLIPSDLDVIHIGAHSIHIFIRQDDTTFRIQGGICELNQQFDLLEPPHQRQIATCIKWLSCRLPPSLQTFAVIGDGVQALCPPQVELEQHMFCLREDFIRFAQHIAFQEARILQTNPIGDSNCLQKDVALHCVILAGLFKSGASKFMPYF</sequence>
<evidence type="ECO:0000313" key="1">
    <source>
        <dbReference type="EMBL" id="OCT14590.1"/>
    </source>
</evidence>
<dbReference type="EMBL" id="LYPC01000019">
    <property type="protein sequence ID" value="OCT14590.1"/>
    <property type="molecule type" value="Genomic_DNA"/>
</dbReference>
<reference evidence="2" key="1">
    <citation type="submission" date="2016-05" db="EMBL/GenBank/DDBJ databases">
        <title>Paenibacillus oryzae. sp. nov., isolated from the rice root.</title>
        <authorList>
            <person name="Zhang J."/>
            <person name="Zhang X."/>
        </authorList>
    </citation>
    <scope>NUCLEOTIDE SEQUENCE [LARGE SCALE GENOMIC DNA]</scope>
    <source>
        <strain evidence="2">KCTC13222</strain>
    </source>
</reference>
<gene>
    <name evidence="1" type="ORF">A8709_17130</name>
</gene>
<dbReference type="STRING" id="512399.A8709_17130"/>
<dbReference type="RefSeq" id="WP_065852945.1">
    <property type="nucleotide sequence ID" value="NZ_LYPC01000019.1"/>
</dbReference>
<protein>
    <submittedName>
        <fullName evidence="1">Uncharacterized protein</fullName>
    </submittedName>
</protein>